<dbReference type="SUPFAM" id="SSF50891">
    <property type="entry name" value="Cyclophilin-like"/>
    <property type="match status" value="1"/>
</dbReference>
<evidence type="ECO:0000259" key="1">
    <source>
        <dbReference type="Pfam" id="PF18050"/>
    </source>
</evidence>
<dbReference type="AlphaFoldDB" id="A0A4R2SPQ9"/>
<name>A0A4R2SPQ9_9PAST</name>
<organism evidence="2 3">
    <name type="scientific">Cricetibacter osteomyelitidis</name>
    <dbReference type="NCBI Taxonomy" id="1521931"/>
    <lineage>
        <taxon>Bacteria</taxon>
        <taxon>Pseudomonadati</taxon>
        <taxon>Pseudomonadota</taxon>
        <taxon>Gammaproteobacteria</taxon>
        <taxon>Pasteurellales</taxon>
        <taxon>Pasteurellaceae</taxon>
        <taxon>Cricetibacter</taxon>
    </lineage>
</organism>
<sequence>MPQNRIQLIIGQHRFTAKLADNPAAAELKALLPLQLTMQDLHRNEKYAALPHSLPSQNQPVGRIEIGDVMLYQGDTLVIFYENFTTPYSYTRLAKIQQPAQLKATLGKGTVDVMLVE</sequence>
<comment type="caution">
    <text evidence="2">The sequence shown here is derived from an EMBL/GenBank/DDBJ whole genome shotgun (WGS) entry which is preliminary data.</text>
</comment>
<dbReference type="Proteomes" id="UP000295763">
    <property type="component" value="Unassembled WGS sequence"/>
</dbReference>
<protein>
    <submittedName>
        <fullName evidence="2">Cyclophilin-like protein</fullName>
    </submittedName>
</protein>
<gene>
    <name evidence="2" type="ORF">EDC44_1437</name>
</gene>
<accession>A0A4R2SPQ9</accession>
<reference evidence="2 3" key="1">
    <citation type="submission" date="2019-03" db="EMBL/GenBank/DDBJ databases">
        <title>Genomic Encyclopedia of Type Strains, Phase IV (KMG-IV): sequencing the most valuable type-strain genomes for metagenomic binning, comparative biology and taxonomic classification.</title>
        <authorList>
            <person name="Goeker M."/>
        </authorList>
    </citation>
    <scope>NUCLEOTIDE SEQUENCE [LARGE SCALE GENOMIC DNA]</scope>
    <source>
        <strain evidence="2 3">DSM 28404</strain>
    </source>
</reference>
<dbReference type="InterPro" id="IPR029000">
    <property type="entry name" value="Cyclophilin-like_dom_sf"/>
</dbReference>
<dbReference type="InterPro" id="IPR041183">
    <property type="entry name" value="Cyclophilin-like"/>
</dbReference>
<proteinExistence type="predicted"/>
<feature type="domain" description="Cyclophilin-like" evidence="1">
    <location>
        <begin position="8"/>
        <end position="113"/>
    </location>
</feature>
<dbReference type="Gene3D" id="2.40.100.20">
    <property type="match status" value="1"/>
</dbReference>
<dbReference type="EMBL" id="SLYB01000043">
    <property type="protein sequence ID" value="TCP90084.1"/>
    <property type="molecule type" value="Genomic_DNA"/>
</dbReference>
<evidence type="ECO:0000313" key="3">
    <source>
        <dbReference type="Proteomes" id="UP000295763"/>
    </source>
</evidence>
<dbReference type="Pfam" id="PF18050">
    <property type="entry name" value="Cyclophil_like2"/>
    <property type="match status" value="1"/>
</dbReference>
<evidence type="ECO:0000313" key="2">
    <source>
        <dbReference type="EMBL" id="TCP90084.1"/>
    </source>
</evidence>
<keyword evidence="3" id="KW-1185">Reference proteome</keyword>